<evidence type="ECO:0000313" key="2">
    <source>
        <dbReference type="EMBL" id="MBP2020541.1"/>
    </source>
</evidence>
<organism evidence="2 3">
    <name type="scientific">Clostridium punense</name>
    <dbReference type="NCBI Taxonomy" id="1054297"/>
    <lineage>
        <taxon>Bacteria</taxon>
        <taxon>Bacillati</taxon>
        <taxon>Bacillota</taxon>
        <taxon>Clostridia</taxon>
        <taxon>Eubacteriales</taxon>
        <taxon>Clostridiaceae</taxon>
        <taxon>Clostridium</taxon>
    </lineage>
</organism>
<dbReference type="Proteomes" id="UP001519308">
    <property type="component" value="Unassembled WGS sequence"/>
</dbReference>
<dbReference type="InterPro" id="IPR032531">
    <property type="entry name" value="DUF4956"/>
</dbReference>
<dbReference type="Pfam" id="PF16316">
    <property type="entry name" value="DUF4956"/>
    <property type="match status" value="1"/>
</dbReference>
<name>A0ABS4JZV5_9CLOT</name>
<feature type="transmembrane region" description="Helical" evidence="1">
    <location>
        <begin position="20"/>
        <end position="43"/>
    </location>
</feature>
<keyword evidence="3" id="KW-1185">Reference proteome</keyword>
<feature type="transmembrane region" description="Helical" evidence="1">
    <location>
        <begin position="55"/>
        <end position="74"/>
    </location>
</feature>
<keyword evidence="1" id="KW-0472">Membrane</keyword>
<dbReference type="EMBL" id="JAGGLL010000002">
    <property type="protein sequence ID" value="MBP2020541.1"/>
    <property type="molecule type" value="Genomic_DNA"/>
</dbReference>
<keyword evidence="1" id="KW-1133">Transmembrane helix</keyword>
<dbReference type="RefSeq" id="WP_021284802.1">
    <property type="nucleotide sequence ID" value="NZ_JAGGLL010000002.1"/>
</dbReference>
<feature type="transmembrane region" description="Helical" evidence="1">
    <location>
        <begin position="105"/>
        <end position="138"/>
    </location>
</feature>
<gene>
    <name evidence="2" type="ORF">J2Z44_000325</name>
</gene>
<evidence type="ECO:0000313" key="3">
    <source>
        <dbReference type="Proteomes" id="UP001519308"/>
    </source>
</evidence>
<evidence type="ECO:0000256" key="1">
    <source>
        <dbReference type="SAM" id="Phobius"/>
    </source>
</evidence>
<protein>
    <submittedName>
        <fullName evidence="2">Membrane protein</fullName>
    </submittedName>
</protein>
<keyword evidence="1" id="KW-0812">Transmembrane</keyword>
<comment type="caution">
    <text evidence="2">The sequence shown here is derived from an EMBL/GenBank/DDBJ whole genome shotgun (WGS) entry which is preliminary data.</text>
</comment>
<reference evidence="2 3" key="1">
    <citation type="submission" date="2021-03" db="EMBL/GenBank/DDBJ databases">
        <title>Genomic Encyclopedia of Type Strains, Phase IV (KMG-IV): sequencing the most valuable type-strain genomes for metagenomic binning, comparative biology and taxonomic classification.</title>
        <authorList>
            <person name="Goeker M."/>
        </authorList>
    </citation>
    <scope>NUCLEOTIDE SEQUENCE [LARGE SCALE GENOMIC DNA]</scope>
    <source>
        <strain evidence="2 3">DSM 28650</strain>
    </source>
</reference>
<accession>A0ABS4JZV5</accession>
<proteinExistence type="predicted"/>
<sequence length="233" mass="25573">MFEAIYSSLFGSTTVNTTISLTNSILTIVVSFILGSIISFTYMKTSNKSRGYSQNFSLTLVIVPTVIAIIVLLIGSNVARAFSLAGAFSMIKFRSAPGDPKDISYILFTMAAGLACGVGAFGFAALFTIFLCALMFVLNIVNFGAEKGAQNLLKITIPEDLDYEGVFDSVFSDYATDYQLIKVKTTDLGSLFQLSYMVTIKNKISEKEFLDALRCRNGNLNIILSRYVDKEEY</sequence>